<dbReference type="EMBL" id="CP018154">
    <property type="protein sequence ID" value="APG61601.1"/>
    <property type="molecule type" value="Genomic_DNA"/>
</dbReference>
<accession>A0A1L3J915</accession>
<proteinExistence type="predicted"/>
<organism evidence="5 6">
    <name type="scientific">Sphingorhabdus lutea</name>
    <dbReference type="NCBI Taxonomy" id="1913578"/>
    <lineage>
        <taxon>Bacteria</taxon>
        <taxon>Pseudomonadati</taxon>
        <taxon>Pseudomonadota</taxon>
        <taxon>Alphaproteobacteria</taxon>
        <taxon>Sphingomonadales</taxon>
        <taxon>Sphingomonadaceae</taxon>
        <taxon>Sphingorhabdus</taxon>
    </lineage>
</organism>
<dbReference type="Proteomes" id="UP000242561">
    <property type="component" value="Chromosome"/>
</dbReference>
<dbReference type="SUPFAM" id="SSF52540">
    <property type="entry name" value="P-loop containing nucleoside triphosphate hydrolases"/>
    <property type="match status" value="2"/>
</dbReference>
<dbReference type="InterPro" id="IPR050319">
    <property type="entry name" value="ABC_transp_ATP-bind"/>
</dbReference>
<evidence type="ECO:0000256" key="1">
    <source>
        <dbReference type="ARBA" id="ARBA00022448"/>
    </source>
</evidence>
<keyword evidence="1" id="KW-0813">Transport</keyword>
<evidence type="ECO:0000256" key="3">
    <source>
        <dbReference type="ARBA" id="ARBA00022840"/>
    </source>
</evidence>
<dbReference type="GO" id="GO:0016887">
    <property type="term" value="F:ATP hydrolysis activity"/>
    <property type="evidence" value="ECO:0007669"/>
    <property type="project" value="InterPro"/>
</dbReference>
<dbReference type="KEGG" id="sphl:LPB140_00675"/>
<protein>
    <recommendedName>
        <fullName evidence="4">ABC transporter domain-containing protein</fullName>
    </recommendedName>
</protein>
<dbReference type="PANTHER" id="PTHR43776">
    <property type="entry name" value="TRANSPORT ATP-BINDING PROTEIN"/>
    <property type="match status" value="1"/>
</dbReference>
<reference evidence="5 6" key="1">
    <citation type="submission" date="2016-11" db="EMBL/GenBank/DDBJ databases">
        <title>Sphingorhabdus sp. LPB0140, isolated from marine environment.</title>
        <authorList>
            <person name="Kim E."/>
            <person name="Yi H."/>
        </authorList>
    </citation>
    <scope>NUCLEOTIDE SEQUENCE [LARGE SCALE GENOMIC DNA]</scope>
    <source>
        <strain evidence="5 6">LPB0140</strain>
    </source>
</reference>
<name>A0A1L3J915_9SPHN</name>
<evidence type="ECO:0000313" key="6">
    <source>
        <dbReference type="Proteomes" id="UP000242561"/>
    </source>
</evidence>
<dbReference type="PROSITE" id="PS00211">
    <property type="entry name" value="ABC_TRANSPORTER_1"/>
    <property type="match status" value="2"/>
</dbReference>
<keyword evidence="6" id="KW-1185">Reference proteome</keyword>
<dbReference type="Gene3D" id="3.40.50.300">
    <property type="entry name" value="P-loop containing nucleotide triphosphate hydrolases"/>
    <property type="match status" value="2"/>
</dbReference>
<feature type="domain" description="ABC transporter" evidence="4">
    <location>
        <begin position="7"/>
        <end position="248"/>
    </location>
</feature>
<evidence type="ECO:0000259" key="4">
    <source>
        <dbReference type="PROSITE" id="PS50893"/>
    </source>
</evidence>
<dbReference type="STRING" id="1913578.LPB140_00675"/>
<dbReference type="GO" id="GO:0005524">
    <property type="term" value="F:ATP binding"/>
    <property type="evidence" value="ECO:0007669"/>
    <property type="project" value="UniProtKB-KW"/>
</dbReference>
<gene>
    <name evidence="5" type="ORF">LPB140_00675</name>
</gene>
<keyword evidence="2" id="KW-0547">Nucleotide-binding</keyword>
<dbReference type="GO" id="GO:0055085">
    <property type="term" value="P:transmembrane transport"/>
    <property type="evidence" value="ECO:0007669"/>
    <property type="project" value="UniProtKB-ARBA"/>
</dbReference>
<dbReference type="InterPro" id="IPR003593">
    <property type="entry name" value="AAA+_ATPase"/>
</dbReference>
<dbReference type="CDD" id="cd03257">
    <property type="entry name" value="ABC_NikE_OppD_transporters"/>
    <property type="match status" value="2"/>
</dbReference>
<keyword evidence="3" id="KW-0067">ATP-binding</keyword>
<feature type="domain" description="ABC transporter" evidence="4">
    <location>
        <begin position="277"/>
        <end position="535"/>
    </location>
</feature>
<dbReference type="InterPro" id="IPR017871">
    <property type="entry name" value="ABC_transporter-like_CS"/>
</dbReference>
<dbReference type="InterPro" id="IPR027417">
    <property type="entry name" value="P-loop_NTPase"/>
</dbReference>
<evidence type="ECO:0000313" key="5">
    <source>
        <dbReference type="EMBL" id="APG61601.1"/>
    </source>
</evidence>
<dbReference type="PROSITE" id="PS50893">
    <property type="entry name" value="ABC_TRANSPORTER_2"/>
    <property type="match status" value="2"/>
</dbReference>
<dbReference type="Pfam" id="PF00005">
    <property type="entry name" value="ABC_tran"/>
    <property type="match status" value="2"/>
</dbReference>
<dbReference type="InterPro" id="IPR003439">
    <property type="entry name" value="ABC_transporter-like_ATP-bd"/>
</dbReference>
<dbReference type="RefSeq" id="WP_072558246.1">
    <property type="nucleotide sequence ID" value="NZ_CP018154.1"/>
</dbReference>
<dbReference type="AlphaFoldDB" id="A0A1L3J915"/>
<sequence length="539" mass="58978">MDNNLLLSYQNTVISIAGKQFIGPLNFDVRAGEIVTLIGESGSGKSMSAMTPFGLSIAHAHGAVYFNGENILTQNTAKLAKLRREHIGFVFQQPLTAMTPHRTISAHLAEALAQNLDVPQGQDEMVKLLLLVGLDDGAAMLNSYPHMLSGGQRQRVLIAMAIAHRPKLLIADEPTSALDALLRREIMALLIQLCRQNNMAMLLISHDILSVEADSDNIIILRNGKIEAKGRPQEIRENSLKIGDDNMDGHYVRQLLNAMPKLSDIVPPMGKMGQDILRVSDLNISFDNPNRSLLGAFWPWGGNDISKIRAVKNANLTLHRGETLAIIGGSGSGKTTLGRAIAGLGPYQQGQLTLLGKILPISQKRSADNRRLLQPVFQDPMASLDPMWRVTDIIAEPLCSFYPEMDRKARREKIIYLLNEVGLDESFLDRKPASLSGGQAQRIAIARALAADPEILLLDEATSALDPVIAKQICALFRKLQSERGLALIFITHDVALARQMAHHIAVMEKGAIAEFCNNMDIFAHPKAAITQKLIAASH</sequence>
<evidence type="ECO:0000256" key="2">
    <source>
        <dbReference type="ARBA" id="ARBA00022741"/>
    </source>
</evidence>
<dbReference type="SMART" id="SM00382">
    <property type="entry name" value="AAA"/>
    <property type="match status" value="2"/>
</dbReference>